<proteinExistence type="predicted"/>
<dbReference type="AlphaFoldDB" id="A0A8J2HAV5"/>
<evidence type="ECO:0000313" key="3">
    <source>
        <dbReference type="Proteomes" id="UP000786811"/>
    </source>
</evidence>
<protein>
    <submittedName>
        <fullName evidence="2">Uncharacterized protein</fullName>
    </submittedName>
</protein>
<feature type="region of interest" description="Disordered" evidence="1">
    <location>
        <begin position="31"/>
        <end position="57"/>
    </location>
</feature>
<keyword evidence="3" id="KW-1185">Reference proteome</keyword>
<name>A0A8J2HAV5_COTCN</name>
<sequence length="87" mass="9906">MKCPVKLCAVGNITRNTYRITKWISTHNHEVHEDDTQESIDTEETVDSEETVNTEETVVSEDEYLETIVGNFIVKDDGELIADRAHP</sequence>
<dbReference type="Proteomes" id="UP000786811">
    <property type="component" value="Unassembled WGS sequence"/>
</dbReference>
<feature type="compositionally biased region" description="Acidic residues" evidence="1">
    <location>
        <begin position="35"/>
        <end position="57"/>
    </location>
</feature>
<evidence type="ECO:0000256" key="1">
    <source>
        <dbReference type="SAM" id="MobiDB-lite"/>
    </source>
</evidence>
<evidence type="ECO:0000313" key="2">
    <source>
        <dbReference type="EMBL" id="CAG5090792.1"/>
    </source>
</evidence>
<gene>
    <name evidence="2" type="ORF">HICCMSTLAB_LOCUS5749</name>
</gene>
<accession>A0A8J2HAV5</accession>
<dbReference type="EMBL" id="CAJNRD030001119">
    <property type="protein sequence ID" value="CAG5090792.1"/>
    <property type="molecule type" value="Genomic_DNA"/>
</dbReference>
<organism evidence="2 3">
    <name type="scientific">Cotesia congregata</name>
    <name type="common">Parasitoid wasp</name>
    <name type="synonym">Apanteles congregatus</name>
    <dbReference type="NCBI Taxonomy" id="51543"/>
    <lineage>
        <taxon>Eukaryota</taxon>
        <taxon>Metazoa</taxon>
        <taxon>Ecdysozoa</taxon>
        <taxon>Arthropoda</taxon>
        <taxon>Hexapoda</taxon>
        <taxon>Insecta</taxon>
        <taxon>Pterygota</taxon>
        <taxon>Neoptera</taxon>
        <taxon>Endopterygota</taxon>
        <taxon>Hymenoptera</taxon>
        <taxon>Apocrita</taxon>
        <taxon>Ichneumonoidea</taxon>
        <taxon>Braconidae</taxon>
        <taxon>Microgastrinae</taxon>
        <taxon>Cotesia</taxon>
    </lineage>
</organism>
<comment type="caution">
    <text evidence="2">The sequence shown here is derived from an EMBL/GenBank/DDBJ whole genome shotgun (WGS) entry which is preliminary data.</text>
</comment>
<reference evidence="2" key="1">
    <citation type="submission" date="2021-04" db="EMBL/GenBank/DDBJ databases">
        <authorList>
            <person name="Chebbi M.A.C M."/>
        </authorList>
    </citation>
    <scope>NUCLEOTIDE SEQUENCE</scope>
</reference>